<dbReference type="AlphaFoldDB" id="A0A936ZFS9"/>
<name>A0A936ZFS9_9HYPH</name>
<sequence length="59" mass="7067">MLHRKKKTEVPSISYDARHRIAKLMRSVYFPPDMSPISEEQLDLLLALRRKERERNQST</sequence>
<accession>A0A936ZFS9</accession>
<evidence type="ECO:0000313" key="1">
    <source>
        <dbReference type="EMBL" id="MBL0403703.1"/>
    </source>
</evidence>
<evidence type="ECO:0000313" key="2">
    <source>
        <dbReference type="Proteomes" id="UP000605848"/>
    </source>
</evidence>
<dbReference type="RefSeq" id="WP_202057358.1">
    <property type="nucleotide sequence ID" value="NZ_JAEQMY010000007.1"/>
</dbReference>
<dbReference type="EMBL" id="JAEQMY010000007">
    <property type="protein sequence ID" value="MBL0403703.1"/>
    <property type="molecule type" value="Genomic_DNA"/>
</dbReference>
<reference evidence="1" key="1">
    <citation type="submission" date="2021-01" db="EMBL/GenBank/DDBJ databases">
        <title>Microvirga sp.</title>
        <authorList>
            <person name="Kim M.K."/>
        </authorList>
    </citation>
    <scope>NUCLEOTIDE SEQUENCE</scope>
    <source>
        <strain evidence="1">5420S-16</strain>
    </source>
</reference>
<evidence type="ECO:0008006" key="3">
    <source>
        <dbReference type="Google" id="ProtNLM"/>
    </source>
</evidence>
<organism evidence="1 2">
    <name type="scientific">Microvirga aerilata</name>
    <dbReference type="NCBI Taxonomy" id="670292"/>
    <lineage>
        <taxon>Bacteria</taxon>
        <taxon>Pseudomonadati</taxon>
        <taxon>Pseudomonadota</taxon>
        <taxon>Alphaproteobacteria</taxon>
        <taxon>Hyphomicrobiales</taxon>
        <taxon>Methylobacteriaceae</taxon>
        <taxon>Microvirga</taxon>
    </lineage>
</organism>
<comment type="caution">
    <text evidence="1">The sequence shown here is derived from an EMBL/GenBank/DDBJ whole genome shotgun (WGS) entry which is preliminary data.</text>
</comment>
<dbReference type="Proteomes" id="UP000605848">
    <property type="component" value="Unassembled WGS sequence"/>
</dbReference>
<proteinExistence type="predicted"/>
<keyword evidence="2" id="KW-1185">Reference proteome</keyword>
<gene>
    <name evidence="1" type="ORF">JKG68_06985</name>
</gene>
<protein>
    <recommendedName>
        <fullName evidence="3">Anti-sigma factor NepR domain-containing protein</fullName>
    </recommendedName>
</protein>